<dbReference type="AlphaFoldDB" id="A0A845DVW0"/>
<dbReference type="GO" id="GO:0005737">
    <property type="term" value="C:cytoplasm"/>
    <property type="evidence" value="ECO:0007669"/>
    <property type="project" value="TreeGrafter"/>
</dbReference>
<dbReference type="PIRSF" id="PIRSF001439">
    <property type="entry name" value="CryM"/>
    <property type="match status" value="1"/>
</dbReference>
<accession>A0A845DVW0</accession>
<comment type="caution">
    <text evidence="1">The sequence shown here is derived from an EMBL/GenBank/DDBJ whole genome shotgun (WGS) entry which is preliminary data.</text>
</comment>
<proteinExistence type="predicted"/>
<protein>
    <submittedName>
        <fullName evidence="1">Cyclodeaminase</fullName>
    </submittedName>
</protein>
<dbReference type="InterPro" id="IPR003462">
    <property type="entry name" value="ODC_Mu_crystall"/>
</dbReference>
<dbReference type="NCBIfam" id="NF006141">
    <property type="entry name" value="PRK08291.1"/>
    <property type="match status" value="1"/>
</dbReference>
<dbReference type="PANTHER" id="PTHR13812">
    <property type="entry name" value="KETIMINE REDUCTASE MU-CRYSTALLIN"/>
    <property type="match status" value="1"/>
</dbReference>
<organism evidence="1 2">
    <name type="scientific">Halobacillus litoralis</name>
    <dbReference type="NCBI Taxonomy" id="45668"/>
    <lineage>
        <taxon>Bacteria</taxon>
        <taxon>Bacillati</taxon>
        <taxon>Bacillota</taxon>
        <taxon>Bacilli</taxon>
        <taxon>Bacillales</taxon>
        <taxon>Bacillaceae</taxon>
        <taxon>Halobacillus</taxon>
    </lineage>
</organism>
<name>A0A845DVW0_9BACI</name>
<gene>
    <name evidence="1" type="ORF">GLW04_11165</name>
</gene>
<dbReference type="EMBL" id="WMET01000002">
    <property type="protein sequence ID" value="MYL20452.1"/>
    <property type="molecule type" value="Genomic_DNA"/>
</dbReference>
<dbReference type="OrthoDB" id="9792005at2"/>
<evidence type="ECO:0000313" key="2">
    <source>
        <dbReference type="Proteomes" id="UP000460949"/>
    </source>
</evidence>
<dbReference type="Gene3D" id="3.40.50.720">
    <property type="entry name" value="NAD(P)-binding Rossmann-like Domain"/>
    <property type="match status" value="1"/>
</dbReference>
<dbReference type="InterPro" id="IPR023401">
    <property type="entry name" value="ODC_N"/>
</dbReference>
<evidence type="ECO:0000313" key="1">
    <source>
        <dbReference type="EMBL" id="MYL20452.1"/>
    </source>
</evidence>
<dbReference type="Proteomes" id="UP000460949">
    <property type="component" value="Unassembled WGS sequence"/>
</dbReference>
<sequence length="332" mass="36352">MQLYTRKEIERIIRLDPSLIKVIEQAFTSLVTKKVTMPPIMRIDVPEHNGEVDIKSAFIEGEDSFAVKLSSGFFNNPSLGLPTSGGMMVLLNSRTGQPLAVLADDGMLTDLRTAAAGAVGAAYCSRKDARRAGIIGTGAQARLQLKALTFVRPIDHVYVYGRKVERAEAYKEEMEKELGLPVTICSSVKEAVAESDIVVTTTPSRKPLIFAEWMKPGLHITAMGSDAEHKQELDHGVLEKADSITCDVIHQSERLGELRSAAALKSPVMELGELTSGRKQARTSDEEITVCDLTGTGVQDTAIARFTWNALNNKGDDHDERSQNEHQIHLGR</sequence>
<dbReference type="InterPro" id="IPR036291">
    <property type="entry name" value="NAD(P)-bd_dom_sf"/>
</dbReference>
<dbReference type="Pfam" id="PF02423">
    <property type="entry name" value="OCD_Mu_crystall"/>
    <property type="match status" value="1"/>
</dbReference>
<dbReference type="PANTHER" id="PTHR13812:SF19">
    <property type="entry name" value="KETIMINE REDUCTASE MU-CRYSTALLIN"/>
    <property type="match status" value="1"/>
</dbReference>
<reference evidence="1 2" key="1">
    <citation type="submission" date="2019-11" db="EMBL/GenBank/DDBJ databases">
        <title>Genome sequences of 17 halophilic strains isolated from different environments.</title>
        <authorList>
            <person name="Furrow R.E."/>
        </authorList>
    </citation>
    <scope>NUCLEOTIDE SEQUENCE [LARGE SCALE GENOMIC DNA]</scope>
    <source>
        <strain evidence="1 2">22511_23_Filter</strain>
    </source>
</reference>
<dbReference type="Gene3D" id="3.30.1780.10">
    <property type="entry name" value="ornithine cyclodeaminase, domain 1"/>
    <property type="match status" value="1"/>
</dbReference>
<dbReference type="SUPFAM" id="SSF51735">
    <property type="entry name" value="NAD(P)-binding Rossmann-fold domains"/>
    <property type="match status" value="1"/>
</dbReference>